<dbReference type="Proteomes" id="UP001227192">
    <property type="component" value="Unassembled WGS sequence"/>
</dbReference>
<evidence type="ECO:0000313" key="2">
    <source>
        <dbReference type="Proteomes" id="UP001227192"/>
    </source>
</evidence>
<gene>
    <name evidence="1" type="ORF">VN97_g6090</name>
</gene>
<reference evidence="1" key="1">
    <citation type="submission" date="2015-06" db="EMBL/GenBank/DDBJ databases">
        <authorList>
            <person name="Nguyen H."/>
        </authorList>
    </citation>
    <scope>NUCLEOTIDE SEQUENCE</scope>
    <source>
        <strain evidence="1">DAOM 180753</strain>
    </source>
</reference>
<protein>
    <submittedName>
        <fullName evidence="1">Uncharacterized protein</fullName>
    </submittedName>
</protein>
<dbReference type="EMBL" id="LACB01000170">
    <property type="protein sequence ID" value="KAJ9487226.1"/>
    <property type="molecule type" value="Genomic_DNA"/>
</dbReference>
<dbReference type="AlphaFoldDB" id="A0AAI9X7T9"/>
<reference evidence="1" key="2">
    <citation type="journal article" date="2016" name="Fungal Biol.">
        <title>Ochratoxin A production by Penicillium thymicola.</title>
        <authorList>
            <person name="Nguyen H.D.T."/>
            <person name="McMullin D.R."/>
            <person name="Ponomareva E."/>
            <person name="Riley R."/>
            <person name="Pomraning K.R."/>
            <person name="Baker S.E."/>
            <person name="Seifert K.A."/>
        </authorList>
    </citation>
    <scope>NUCLEOTIDE SEQUENCE</scope>
    <source>
        <strain evidence="1">DAOM 180753</strain>
    </source>
</reference>
<evidence type="ECO:0000313" key="1">
    <source>
        <dbReference type="EMBL" id="KAJ9487226.1"/>
    </source>
</evidence>
<organism evidence="1 2">
    <name type="scientific">Penicillium thymicola</name>
    <dbReference type="NCBI Taxonomy" id="293382"/>
    <lineage>
        <taxon>Eukaryota</taxon>
        <taxon>Fungi</taxon>
        <taxon>Dikarya</taxon>
        <taxon>Ascomycota</taxon>
        <taxon>Pezizomycotina</taxon>
        <taxon>Eurotiomycetes</taxon>
        <taxon>Eurotiomycetidae</taxon>
        <taxon>Eurotiales</taxon>
        <taxon>Aspergillaceae</taxon>
        <taxon>Penicillium</taxon>
    </lineage>
</organism>
<proteinExistence type="predicted"/>
<comment type="caution">
    <text evidence="1">The sequence shown here is derived from an EMBL/GenBank/DDBJ whole genome shotgun (WGS) entry which is preliminary data.</text>
</comment>
<name>A0AAI9X7T9_PENTH</name>
<sequence length="87" mass="9985">MNTVYPQSILREARTGNFYITYSDRVLRRDLTSFADACWFYQVSSHIHMSTPSIPASPVRCIDLSKHTTQNNRTILHLQVRSPSGQT</sequence>
<keyword evidence="2" id="KW-1185">Reference proteome</keyword>
<accession>A0AAI9X7T9</accession>